<name>A0A0A8XP64_ARUDO</name>
<dbReference type="SUPFAM" id="SSF56672">
    <property type="entry name" value="DNA/RNA polymerases"/>
    <property type="match status" value="1"/>
</dbReference>
<proteinExistence type="predicted"/>
<evidence type="ECO:0000313" key="1">
    <source>
        <dbReference type="EMBL" id="JAD15436.1"/>
    </source>
</evidence>
<accession>A0A0A8XP64</accession>
<dbReference type="PANTHER" id="PTHR31635">
    <property type="entry name" value="REVERSE TRANSCRIPTASE DOMAIN-CONTAINING PROTEIN-RELATED"/>
    <property type="match status" value="1"/>
</dbReference>
<reference evidence="1" key="2">
    <citation type="journal article" date="2015" name="Data Brief">
        <title>Shoot transcriptome of the giant reed, Arundo donax.</title>
        <authorList>
            <person name="Barrero R.A."/>
            <person name="Guerrero F.D."/>
            <person name="Moolhuijzen P."/>
            <person name="Goolsby J.A."/>
            <person name="Tidwell J."/>
            <person name="Bellgard S.E."/>
            <person name="Bellgard M.I."/>
        </authorList>
    </citation>
    <scope>NUCLEOTIDE SEQUENCE</scope>
    <source>
        <tissue evidence="1">Shoot tissue taken approximately 20 cm above the soil surface</tissue>
    </source>
</reference>
<dbReference type="Pfam" id="PF00078">
    <property type="entry name" value="RVT_1"/>
    <property type="match status" value="1"/>
</dbReference>
<dbReference type="EMBL" id="GBRH01282459">
    <property type="protein sequence ID" value="JAD15436.1"/>
    <property type="molecule type" value="Transcribed_RNA"/>
</dbReference>
<dbReference type="AlphaFoldDB" id="A0A0A8XP64"/>
<reference evidence="1" key="1">
    <citation type="submission" date="2014-09" db="EMBL/GenBank/DDBJ databases">
        <authorList>
            <person name="Magalhaes I.L.F."/>
            <person name="Oliveira U."/>
            <person name="Santos F.R."/>
            <person name="Vidigal T.H.D.A."/>
            <person name="Brescovit A.D."/>
            <person name="Santos A.J."/>
        </authorList>
    </citation>
    <scope>NUCLEOTIDE SEQUENCE</scope>
    <source>
        <tissue evidence="1">Shoot tissue taken approximately 20 cm above the soil surface</tissue>
    </source>
</reference>
<dbReference type="InterPro" id="IPR000477">
    <property type="entry name" value="RT_dom"/>
</dbReference>
<organism evidence="1">
    <name type="scientific">Arundo donax</name>
    <name type="common">Giant reed</name>
    <name type="synonym">Donax arundinaceus</name>
    <dbReference type="NCBI Taxonomy" id="35708"/>
    <lineage>
        <taxon>Eukaryota</taxon>
        <taxon>Viridiplantae</taxon>
        <taxon>Streptophyta</taxon>
        <taxon>Embryophyta</taxon>
        <taxon>Tracheophyta</taxon>
        <taxon>Spermatophyta</taxon>
        <taxon>Magnoliopsida</taxon>
        <taxon>Liliopsida</taxon>
        <taxon>Poales</taxon>
        <taxon>Poaceae</taxon>
        <taxon>PACMAD clade</taxon>
        <taxon>Arundinoideae</taxon>
        <taxon>Arundineae</taxon>
        <taxon>Arundo</taxon>
    </lineage>
</organism>
<sequence length="111" mass="12526">MANRLAPMLNSLVATNQSAFICGRCIHDNYFLVQQIIKVLHRQKVLSLFLKLDISKAFNSISWSFLLEILAHLGFGSIWCRLISNLLSTASTRVLLNGELGDQIRHQRGLC</sequence>
<dbReference type="InterPro" id="IPR043502">
    <property type="entry name" value="DNA/RNA_pol_sf"/>
</dbReference>
<dbReference type="PANTHER" id="PTHR31635:SF196">
    <property type="entry name" value="REVERSE TRANSCRIPTASE DOMAIN-CONTAINING PROTEIN-RELATED"/>
    <property type="match status" value="1"/>
</dbReference>
<protein>
    <submittedName>
        <fullName evidence="1">Uncharacterized protein</fullName>
    </submittedName>
</protein>